<evidence type="ECO:0000313" key="1">
    <source>
        <dbReference type="EMBL" id="CAK0794614.1"/>
    </source>
</evidence>
<gene>
    <name evidence="1" type="ORF">PCOR1329_LOCUS4533</name>
</gene>
<name>A0ABN9PS46_9DINO</name>
<comment type="caution">
    <text evidence="1">The sequence shown here is derived from an EMBL/GenBank/DDBJ whole genome shotgun (WGS) entry which is preliminary data.</text>
</comment>
<protein>
    <submittedName>
        <fullName evidence="1">Uncharacterized protein</fullName>
    </submittedName>
</protein>
<proteinExistence type="predicted"/>
<evidence type="ECO:0000313" key="2">
    <source>
        <dbReference type="Proteomes" id="UP001189429"/>
    </source>
</evidence>
<dbReference type="EMBL" id="CAUYUJ010001171">
    <property type="protein sequence ID" value="CAK0794614.1"/>
    <property type="molecule type" value="Genomic_DNA"/>
</dbReference>
<feature type="non-terminal residue" evidence="1">
    <location>
        <position position="1"/>
    </location>
</feature>
<sequence>GVSVTSADIMAMGGSIPDYVAVAVQKNQVKMAGKYNSMDCMRCFVTILEFSMGCTPAEYTEELHQWFLKRQCGKWRRHAAAELAYFGVLSCDSMTTALGRMRRALNTTSQVSVATMYVWFCEARQAINTYSLHGLWYLMEVYDKSKS</sequence>
<dbReference type="Proteomes" id="UP001189429">
    <property type="component" value="Unassembled WGS sequence"/>
</dbReference>
<feature type="non-terminal residue" evidence="1">
    <location>
        <position position="147"/>
    </location>
</feature>
<keyword evidence="2" id="KW-1185">Reference proteome</keyword>
<reference evidence="1" key="1">
    <citation type="submission" date="2023-10" db="EMBL/GenBank/DDBJ databases">
        <authorList>
            <person name="Chen Y."/>
            <person name="Shah S."/>
            <person name="Dougan E. K."/>
            <person name="Thang M."/>
            <person name="Chan C."/>
        </authorList>
    </citation>
    <scope>NUCLEOTIDE SEQUENCE [LARGE SCALE GENOMIC DNA]</scope>
</reference>
<accession>A0ABN9PS46</accession>
<organism evidence="1 2">
    <name type="scientific">Prorocentrum cordatum</name>
    <dbReference type="NCBI Taxonomy" id="2364126"/>
    <lineage>
        <taxon>Eukaryota</taxon>
        <taxon>Sar</taxon>
        <taxon>Alveolata</taxon>
        <taxon>Dinophyceae</taxon>
        <taxon>Prorocentrales</taxon>
        <taxon>Prorocentraceae</taxon>
        <taxon>Prorocentrum</taxon>
    </lineage>
</organism>